<name>A0A239NUW4_9ACTN</name>
<keyword evidence="1" id="KW-0472">Membrane</keyword>
<evidence type="ECO:0000256" key="1">
    <source>
        <dbReference type="SAM" id="Phobius"/>
    </source>
</evidence>
<dbReference type="OrthoDB" id="3212949at2"/>
<feature type="transmembrane region" description="Helical" evidence="1">
    <location>
        <begin position="301"/>
        <end position="322"/>
    </location>
</feature>
<sequence>MFHRLASLALLVAVLAPATGMSQASAQAAGRPSPDGIGIRLVDVPIAARADQRARRYIVDHLRPGMTIDRRIEVTNSSDAPLRVELYSAAASISNGKFAFAEGHTANELSTWTSVAPRGLTLAPHSSSMPTVTVTVPDRASAAERYAVVWAEVTTIAPSGGVNEVNRVGVRLYLSVGPGGAPPTDFTIDTLTTQRTADGKPMVLAQVHNTGGRALDLTGDLRLSEGPGGMSAGPFDVELGTTLPPGGTGTATVPLSDQVPDGPWKARIRLQSGLVKRVAQATIRFPSSVGLAAAVPTEADLLPVAITAGLILTATGLAVVLLRRGRRIAQAGP</sequence>
<keyword evidence="4" id="KW-1185">Reference proteome</keyword>
<accession>A0A239NUW4</accession>
<keyword evidence="1" id="KW-1133">Transmembrane helix</keyword>
<organism evidence="3 4">
    <name type="scientific">Streptosporangium subroseum</name>
    <dbReference type="NCBI Taxonomy" id="106412"/>
    <lineage>
        <taxon>Bacteria</taxon>
        <taxon>Bacillati</taxon>
        <taxon>Actinomycetota</taxon>
        <taxon>Actinomycetes</taxon>
        <taxon>Streptosporangiales</taxon>
        <taxon>Streptosporangiaceae</taxon>
        <taxon>Streptosporangium</taxon>
    </lineage>
</organism>
<dbReference type="Proteomes" id="UP000198282">
    <property type="component" value="Unassembled WGS sequence"/>
</dbReference>
<protein>
    <recommendedName>
        <fullName evidence="5">Peptidase</fullName>
    </recommendedName>
</protein>
<feature type="chain" id="PRO_5012851096" description="Peptidase" evidence="2">
    <location>
        <begin position="27"/>
        <end position="333"/>
    </location>
</feature>
<feature type="signal peptide" evidence="2">
    <location>
        <begin position="1"/>
        <end position="26"/>
    </location>
</feature>
<dbReference type="EMBL" id="FZOD01000070">
    <property type="protein sequence ID" value="SNT58530.1"/>
    <property type="molecule type" value="Genomic_DNA"/>
</dbReference>
<evidence type="ECO:0000313" key="4">
    <source>
        <dbReference type="Proteomes" id="UP000198282"/>
    </source>
</evidence>
<keyword evidence="1" id="KW-0812">Transmembrane</keyword>
<dbReference type="RefSeq" id="WP_089212606.1">
    <property type="nucleotide sequence ID" value="NZ_FZOD01000070.1"/>
</dbReference>
<dbReference type="AlphaFoldDB" id="A0A239NUW4"/>
<evidence type="ECO:0000313" key="3">
    <source>
        <dbReference type="EMBL" id="SNT58530.1"/>
    </source>
</evidence>
<keyword evidence="2" id="KW-0732">Signal</keyword>
<proteinExistence type="predicted"/>
<gene>
    <name evidence="3" type="ORF">SAMN05216276_10708</name>
</gene>
<evidence type="ECO:0008006" key="5">
    <source>
        <dbReference type="Google" id="ProtNLM"/>
    </source>
</evidence>
<evidence type="ECO:0000256" key="2">
    <source>
        <dbReference type="SAM" id="SignalP"/>
    </source>
</evidence>
<reference evidence="3 4" key="1">
    <citation type="submission" date="2017-06" db="EMBL/GenBank/DDBJ databases">
        <authorList>
            <person name="Kim H.J."/>
            <person name="Triplett B.A."/>
        </authorList>
    </citation>
    <scope>NUCLEOTIDE SEQUENCE [LARGE SCALE GENOMIC DNA]</scope>
    <source>
        <strain evidence="3 4">CGMCC 4.2132</strain>
    </source>
</reference>